<dbReference type="Proteomes" id="UP001140817">
    <property type="component" value="Unassembled WGS sequence"/>
</dbReference>
<dbReference type="Pfam" id="PF07155">
    <property type="entry name" value="ECF-ribofla_trS"/>
    <property type="match status" value="1"/>
</dbReference>
<organism evidence="4 5">
    <name type="scientific">Terrisporobacter muris</name>
    <dbReference type="NCBI Taxonomy" id="2963284"/>
    <lineage>
        <taxon>Bacteria</taxon>
        <taxon>Bacillati</taxon>
        <taxon>Bacillota</taxon>
        <taxon>Clostridia</taxon>
        <taxon>Peptostreptococcales</taxon>
        <taxon>Peptostreptococcaceae</taxon>
        <taxon>Terrisporobacter</taxon>
    </lineage>
</organism>
<dbReference type="PANTHER" id="PTHR37815:SF3">
    <property type="entry name" value="UPF0397 PROTEIN SPR0429"/>
    <property type="match status" value="1"/>
</dbReference>
<keyword evidence="5" id="KW-1185">Reference proteome</keyword>
<comment type="caution">
    <text evidence="4">The sequence shown here is derived from an EMBL/GenBank/DDBJ whole genome shotgun (WGS) entry which is preliminary data.</text>
</comment>
<accession>A0A9X2MDI2</accession>
<proteinExistence type="predicted"/>
<name>A0A9X2MDI2_9FIRM</name>
<dbReference type="EMBL" id="JANKBY010000027">
    <property type="protein sequence ID" value="MCR1821946.1"/>
    <property type="molecule type" value="Genomic_DNA"/>
</dbReference>
<feature type="transmembrane region" description="Helical" evidence="3">
    <location>
        <begin position="193"/>
        <end position="210"/>
    </location>
</feature>
<evidence type="ECO:0000313" key="5">
    <source>
        <dbReference type="Proteomes" id="UP001140817"/>
    </source>
</evidence>
<gene>
    <name evidence="4" type="ORF">NSA58_04005</name>
</gene>
<sequence length="301" mass="34087">MQREQGISSTNTSLVDELYYDTNSLEVAKEKTIYKKVINIEEKRRKSRRYYFMRNRVTNRHILTDSKLSKRTFVAMFIILLAIPFTIYWAVFHGNQRENYYMTSLIIVIETMIPFFMVFEDRDPQARELVIIAVLAAIAVAGRGAFFMLPQFKPVAAIVIITGVCFGGEAGFLVGAVSGLVSNFFFGQGPWTPWQMFAFGIIGFIAGVLFKKGMLKKKKISLCIYGGISTFLIYGFLLDTASILMFSEKNITKAGAISVYISGVPFNIVHAISTIFFLFVLSKPMIEKLDRIKIKYGLIEP</sequence>
<feature type="transmembrane region" description="Helical" evidence="3">
    <location>
        <begin position="99"/>
        <end position="117"/>
    </location>
</feature>
<feature type="transmembrane region" description="Helical" evidence="3">
    <location>
        <begin position="257"/>
        <end position="281"/>
    </location>
</feature>
<reference evidence="4" key="1">
    <citation type="submission" date="2022-07" db="EMBL/GenBank/DDBJ databases">
        <title>Enhanced cultured diversity of the mouse gut microbiota enables custom-made synthetic communities.</title>
        <authorList>
            <person name="Afrizal A."/>
        </authorList>
    </citation>
    <scope>NUCLEOTIDE SEQUENCE</scope>
    <source>
        <strain evidence="4">DSM 29186</strain>
    </source>
</reference>
<keyword evidence="2 3" id="KW-1133">Transmembrane helix</keyword>
<evidence type="ECO:0000256" key="2">
    <source>
        <dbReference type="ARBA" id="ARBA00022989"/>
    </source>
</evidence>
<dbReference type="PANTHER" id="PTHR37815">
    <property type="entry name" value="UPF0397 PROTEIN BC_2624-RELATED"/>
    <property type="match status" value="1"/>
</dbReference>
<feature type="transmembrane region" description="Helical" evidence="3">
    <location>
        <begin position="156"/>
        <end position="181"/>
    </location>
</feature>
<dbReference type="InterPro" id="IPR009825">
    <property type="entry name" value="ECF_substrate-spec-like"/>
</dbReference>
<keyword evidence="3" id="KW-0472">Membrane</keyword>
<dbReference type="AlphaFoldDB" id="A0A9X2MDI2"/>
<dbReference type="Gene3D" id="1.10.1760.20">
    <property type="match status" value="1"/>
</dbReference>
<evidence type="ECO:0000256" key="1">
    <source>
        <dbReference type="ARBA" id="ARBA00022692"/>
    </source>
</evidence>
<evidence type="ECO:0000313" key="4">
    <source>
        <dbReference type="EMBL" id="MCR1821946.1"/>
    </source>
</evidence>
<keyword evidence="1 3" id="KW-0812">Transmembrane</keyword>
<dbReference type="GO" id="GO:0016020">
    <property type="term" value="C:membrane"/>
    <property type="evidence" value="ECO:0007669"/>
    <property type="project" value="InterPro"/>
</dbReference>
<evidence type="ECO:0000256" key="3">
    <source>
        <dbReference type="SAM" id="Phobius"/>
    </source>
</evidence>
<feature type="transmembrane region" description="Helical" evidence="3">
    <location>
        <begin position="129"/>
        <end position="149"/>
    </location>
</feature>
<dbReference type="RefSeq" id="WP_257560123.1">
    <property type="nucleotide sequence ID" value="NZ_JANKBY010000027.1"/>
</dbReference>
<protein>
    <submittedName>
        <fullName evidence="4">ECF transporter S component</fullName>
    </submittedName>
</protein>
<feature type="transmembrane region" description="Helical" evidence="3">
    <location>
        <begin position="222"/>
        <end position="245"/>
    </location>
</feature>
<feature type="transmembrane region" description="Helical" evidence="3">
    <location>
        <begin position="73"/>
        <end position="92"/>
    </location>
</feature>